<evidence type="ECO:0000313" key="3">
    <source>
        <dbReference type="Proteomes" id="UP000019478"/>
    </source>
</evidence>
<sequence length="259" mass="28560">MATSGHRPEVPSREKSTSAPSIIRRERSRRILNLVTNSIIPCFTLHLSNACNRLAIAIVPSDVLRASGPVTEQNIVAPALPNETTASVIPLTGDENRSSFWTQYAVVQEVDVVLRWELCGSSTIPKDVRPEDDQSNPPSPPVQPQDTASRPAPPSKKSWLKRTFVLPGPDHDPTGETGKWNLGWRESDSPTGEGSSWSDRPLGAHSSGTRMRTRTRTLQPDEIDVHTNLQDVSFRTESELGLLETTTVRCIWVEIEVGI</sequence>
<dbReference type="EMBL" id="AMGY01000009">
    <property type="protein sequence ID" value="EXJ77902.1"/>
    <property type="molecule type" value="Genomic_DNA"/>
</dbReference>
<comment type="caution">
    <text evidence="2">The sequence shown here is derived from an EMBL/GenBank/DDBJ whole genome shotgun (WGS) entry which is preliminary data.</text>
</comment>
<organism evidence="2 3">
    <name type="scientific">Capronia epimyces CBS 606.96</name>
    <dbReference type="NCBI Taxonomy" id="1182542"/>
    <lineage>
        <taxon>Eukaryota</taxon>
        <taxon>Fungi</taxon>
        <taxon>Dikarya</taxon>
        <taxon>Ascomycota</taxon>
        <taxon>Pezizomycotina</taxon>
        <taxon>Eurotiomycetes</taxon>
        <taxon>Chaetothyriomycetidae</taxon>
        <taxon>Chaetothyriales</taxon>
        <taxon>Herpotrichiellaceae</taxon>
        <taxon>Capronia</taxon>
    </lineage>
</organism>
<dbReference type="Proteomes" id="UP000019478">
    <property type="component" value="Unassembled WGS sequence"/>
</dbReference>
<dbReference type="eggNOG" id="ENOG502T1VM">
    <property type="taxonomic scope" value="Eukaryota"/>
</dbReference>
<proteinExistence type="predicted"/>
<evidence type="ECO:0000256" key="1">
    <source>
        <dbReference type="SAM" id="MobiDB-lite"/>
    </source>
</evidence>
<name>W9XBQ8_9EURO</name>
<dbReference type="RefSeq" id="XP_007737347.1">
    <property type="nucleotide sequence ID" value="XM_007739157.1"/>
</dbReference>
<gene>
    <name evidence="2" type="ORF">A1O3_09061</name>
</gene>
<feature type="compositionally biased region" description="Polar residues" evidence="1">
    <location>
        <begin position="189"/>
        <end position="198"/>
    </location>
</feature>
<feature type="region of interest" description="Disordered" evidence="1">
    <location>
        <begin position="123"/>
        <end position="213"/>
    </location>
</feature>
<reference evidence="2 3" key="1">
    <citation type="submission" date="2013-03" db="EMBL/GenBank/DDBJ databases">
        <title>The Genome Sequence of Capronia epimyces CBS 606.96.</title>
        <authorList>
            <consortium name="The Broad Institute Genomics Platform"/>
            <person name="Cuomo C."/>
            <person name="de Hoog S."/>
            <person name="Gorbushina A."/>
            <person name="Walker B."/>
            <person name="Young S.K."/>
            <person name="Zeng Q."/>
            <person name="Gargeya S."/>
            <person name="Fitzgerald M."/>
            <person name="Haas B."/>
            <person name="Abouelleil A."/>
            <person name="Allen A.W."/>
            <person name="Alvarado L."/>
            <person name="Arachchi H.M."/>
            <person name="Berlin A.M."/>
            <person name="Chapman S.B."/>
            <person name="Gainer-Dewar J."/>
            <person name="Goldberg J."/>
            <person name="Griggs A."/>
            <person name="Gujja S."/>
            <person name="Hansen M."/>
            <person name="Howarth C."/>
            <person name="Imamovic A."/>
            <person name="Ireland A."/>
            <person name="Larimer J."/>
            <person name="McCowan C."/>
            <person name="Murphy C."/>
            <person name="Pearson M."/>
            <person name="Poon T.W."/>
            <person name="Priest M."/>
            <person name="Roberts A."/>
            <person name="Saif S."/>
            <person name="Shea T."/>
            <person name="Sisk P."/>
            <person name="Sykes S."/>
            <person name="Wortman J."/>
            <person name="Nusbaum C."/>
            <person name="Birren B."/>
        </authorList>
    </citation>
    <scope>NUCLEOTIDE SEQUENCE [LARGE SCALE GENOMIC DNA]</scope>
    <source>
        <strain evidence="2 3">CBS 606.96</strain>
    </source>
</reference>
<keyword evidence="3" id="KW-1185">Reference proteome</keyword>
<dbReference type="OrthoDB" id="3914029at2759"/>
<evidence type="ECO:0000313" key="2">
    <source>
        <dbReference type="EMBL" id="EXJ77902.1"/>
    </source>
</evidence>
<accession>W9XBQ8</accession>
<protein>
    <submittedName>
        <fullName evidence="2">Uncharacterized protein</fullName>
    </submittedName>
</protein>
<dbReference type="HOGENOM" id="CLU_1111354_0_0_1"/>
<feature type="compositionally biased region" description="Basic and acidic residues" evidence="1">
    <location>
        <begin position="1"/>
        <end position="16"/>
    </location>
</feature>
<dbReference type="GeneID" id="19173147"/>
<dbReference type="AlphaFoldDB" id="W9XBQ8"/>
<feature type="region of interest" description="Disordered" evidence="1">
    <location>
        <begin position="1"/>
        <end position="22"/>
    </location>
</feature>